<feature type="region of interest" description="Disordered" evidence="1">
    <location>
        <begin position="85"/>
        <end position="159"/>
    </location>
</feature>
<evidence type="ECO:0000313" key="4">
    <source>
        <dbReference type="Proteomes" id="UP001500889"/>
    </source>
</evidence>
<sequence>MKGIYTLALLWQLLLMAQLPLGYARSVSIAAMQQQPSSGGNSNTNSNSNSNSGSTSILDAASGQKKIISSLPAATLSANPAVNSTTNPTVNSTAHPTVDSSAKTAVKSTANPAVKSSAHTTVNPAVNSSAESSSADSSATPSAVAIPAQSSPSTVKHIRRRKRETLVNIPFDFHTKHLSCDVDATSIDYFVDSLYGSCIWAFNNRFAHEGFWRVWQIYRLEAFMFGQYHERMKRYEIDPHGYVWPAGQ</sequence>
<evidence type="ECO:0000256" key="2">
    <source>
        <dbReference type="SAM" id="SignalP"/>
    </source>
</evidence>
<gene>
    <name evidence="3" type="ORF">DMAD_04925</name>
</gene>
<dbReference type="AlphaFoldDB" id="A0AAU9GFL3"/>
<feature type="chain" id="PRO_5043930702" evidence="2">
    <location>
        <begin position="25"/>
        <end position="248"/>
    </location>
</feature>
<feature type="compositionally biased region" description="Low complexity" evidence="1">
    <location>
        <begin position="128"/>
        <end position="145"/>
    </location>
</feature>
<proteinExistence type="predicted"/>
<feature type="compositionally biased region" description="Polar residues" evidence="1">
    <location>
        <begin position="117"/>
        <end position="127"/>
    </location>
</feature>
<keyword evidence="2" id="KW-0732">Signal</keyword>
<feature type="compositionally biased region" description="Low complexity" evidence="1">
    <location>
        <begin position="37"/>
        <end position="56"/>
    </location>
</feature>
<organism evidence="3 4">
    <name type="scientific">Drosophila madeirensis</name>
    <name type="common">Fruit fly</name>
    <dbReference type="NCBI Taxonomy" id="30013"/>
    <lineage>
        <taxon>Eukaryota</taxon>
        <taxon>Metazoa</taxon>
        <taxon>Ecdysozoa</taxon>
        <taxon>Arthropoda</taxon>
        <taxon>Hexapoda</taxon>
        <taxon>Insecta</taxon>
        <taxon>Pterygota</taxon>
        <taxon>Neoptera</taxon>
        <taxon>Endopterygota</taxon>
        <taxon>Diptera</taxon>
        <taxon>Brachycera</taxon>
        <taxon>Muscomorpha</taxon>
        <taxon>Ephydroidea</taxon>
        <taxon>Drosophilidae</taxon>
        <taxon>Drosophila</taxon>
        <taxon>Sophophora</taxon>
    </lineage>
</organism>
<dbReference type="InterPro" id="IPR031931">
    <property type="entry name" value="DUF4768"/>
</dbReference>
<feature type="region of interest" description="Disordered" evidence="1">
    <location>
        <begin position="34"/>
        <end position="57"/>
    </location>
</feature>
<evidence type="ECO:0000313" key="3">
    <source>
        <dbReference type="EMBL" id="BFG06410.1"/>
    </source>
</evidence>
<dbReference type="Proteomes" id="UP001500889">
    <property type="component" value="Chromosome E"/>
</dbReference>
<protein>
    <submittedName>
        <fullName evidence="3">Uncharacterized protein</fullName>
    </submittedName>
</protein>
<name>A0AAU9GFL3_DROMD</name>
<dbReference type="Pfam" id="PF15989">
    <property type="entry name" value="DUF4768"/>
    <property type="match status" value="1"/>
</dbReference>
<accession>A0AAU9GFL3</accession>
<feature type="compositionally biased region" description="Polar residues" evidence="1">
    <location>
        <begin position="94"/>
        <end position="111"/>
    </location>
</feature>
<evidence type="ECO:0000256" key="1">
    <source>
        <dbReference type="SAM" id="MobiDB-lite"/>
    </source>
</evidence>
<reference evidence="3 4" key="1">
    <citation type="submission" date="2024-02" db="EMBL/GenBank/DDBJ databases">
        <title>A chromosome-level genome assembly of Drosophila madeirensis, a fruit fly species endemic to Madeira island.</title>
        <authorList>
            <person name="Tomihara K."/>
            <person name="Llopart A."/>
            <person name="Yamamoto D."/>
        </authorList>
    </citation>
    <scope>NUCLEOTIDE SEQUENCE [LARGE SCALE GENOMIC DNA]</scope>
    <source>
        <strain evidence="3 4">RF1</strain>
    </source>
</reference>
<keyword evidence="4" id="KW-1185">Reference proteome</keyword>
<dbReference type="EMBL" id="AP029267">
    <property type="protein sequence ID" value="BFG06410.1"/>
    <property type="molecule type" value="Genomic_DNA"/>
</dbReference>
<feature type="signal peptide" evidence="2">
    <location>
        <begin position="1"/>
        <end position="24"/>
    </location>
</feature>